<protein>
    <submittedName>
        <fullName evidence="1">Uncharacterized protein</fullName>
    </submittedName>
</protein>
<evidence type="ECO:0000313" key="2">
    <source>
        <dbReference type="Proteomes" id="UP000593574"/>
    </source>
</evidence>
<evidence type="ECO:0000313" key="1">
    <source>
        <dbReference type="EMBL" id="MBA0717476.1"/>
    </source>
</evidence>
<reference evidence="1 2" key="1">
    <citation type="journal article" date="2019" name="Genome Biol. Evol.">
        <title>Insights into the evolution of the New World diploid cottons (Gossypium, subgenus Houzingenia) based on genome sequencing.</title>
        <authorList>
            <person name="Grover C.E."/>
            <person name="Arick M.A. 2nd"/>
            <person name="Thrash A."/>
            <person name="Conover J.L."/>
            <person name="Sanders W.S."/>
            <person name="Peterson D.G."/>
            <person name="Frelichowski J.E."/>
            <person name="Scheffler J.A."/>
            <person name="Scheffler B.E."/>
            <person name="Wendel J.F."/>
        </authorList>
    </citation>
    <scope>NUCLEOTIDE SEQUENCE [LARGE SCALE GENOMIC DNA]</scope>
    <source>
        <strain evidence="1">4</strain>
        <tissue evidence="1">Leaf</tissue>
    </source>
</reference>
<sequence>MTKSLANRLVLKHFYTFRMAEGESIRAHISEFVTLLIDLKNLEGVKGNLLSKDKLNNELDPNKRSNR</sequence>
<name>A0A7J9A0A0_9ROSI</name>
<dbReference type="AlphaFoldDB" id="A0A7J9A0A0"/>
<gene>
    <name evidence="1" type="ORF">Golax_005290</name>
</gene>
<dbReference type="EMBL" id="JABEZV010000008">
    <property type="protein sequence ID" value="MBA0717476.1"/>
    <property type="molecule type" value="Genomic_DNA"/>
</dbReference>
<accession>A0A7J9A0A0</accession>
<organism evidence="1 2">
    <name type="scientific">Gossypium laxum</name>
    <dbReference type="NCBI Taxonomy" id="34288"/>
    <lineage>
        <taxon>Eukaryota</taxon>
        <taxon>Viridiplantae</taxon>
        <taxon>Streptophyta</taxon>
        <taxon>Embryophyta</taxon>
        <taxon>Tracheophyta</taxon>
        <taxon>Spermatophyta</taxon>
        <taxon>Magnoliopsida</taxon>
        <taxon>eudicotyledons</taxon>
        <taxon>Gunneridae</taxon>
        <taxon>Pentapetalae</taxon>
        <taxon>rosids</taxon>
        <taxon>malvids</taxon>
        <taxon>Malvales</taxon>
        <taxon>Malvaceae</taxon>
        <taxon>Malvoideae</taxon>
        <taxon>Gossypium</taxon>
    </lineage>
</organism>
<keyword evidence="2" id="KW-1185">Reference proteome</keyword>
<comment type="caution">
    <text evidence="1">The sequence shown here is derived from an EMBL/GenBank/DDBJ whole genome shotgun (WGS) entry which is preliminary data.</text>
</comment>
<proteinExistence type="predicted"/>
<dbReference type="Proteomes" id="UP000593574">
    <property type="component" value="Unassembled WGS sequence"/>
</dbReference>